<reference evidence="1" key="1">
    <citation type="submission" date="2015-02" db="EMBL/GenBank/DDBJ databases">
        <title>Genome Assembly of Bacillaceae bacterium MTCC 8252.</title>
        <authorList>
            <person name="Verma A."/>
            <person name="Khatri I."/>
            <person name="Mual P."/>
            <person name="Subramanian S."/>
            <person name="Krishnamurthi S."/>
        </authorList>
    </citation>
    <scope>NUCLEOTIDE SEQUENCE [LARGE SCALE GENOMIC DNA]</scope>
    <source>
        <strain evidence="1">MTCC 8252</strain>
    </source>
</reference>
<keyword evidence="2" id="KW-1185">Reference proteome</keyword>
<comment type="caution">
    <text evidence="1">The sequence shown here is derived from an EMBL/GenBank/DDBJ whole genome shotgun (WGS) entry which is preliminary data.</text>
</comment>
<accession>A0A0F5I6R6</accession>
<gene>
    <name evidence="1" type="ORF">QY95_01048</name>
</gene>
<dbReference type="AlphaFoldDB" id="A0A0F5I6R6"/>
<evidence type="ECO:0000313" key="1">
    <source>
        <dbReference type="EMBL" id="KKB40985.1"/>
    </source>
</evidence>
<dbReference type="EMBL" id="JWIR02000025">
    <property type="protein sequence ID" value="KKB40985.1"/>
    <property type="molecule type" value="Genomic_DNA"/>
</dbReference>
<name>A0A0F5I6R6_BACTR</name>
<protein>
    <submittedName>
        <fullName evidence="1">Uncharacterized protein</fullName>
    </submittedName>
</protein>
<proteinExistence type="predicted"/>
<sequence length="43" mass="5110">MAFFSAFIHTPIARNIYKTRRKKQFFHLVDNNLSSQSKKGKRP</sequence>
<evidence type="ECO:0000313" key="2">
    <source>
        <dbReference type="Proteomes" id="UP000031563"/>
    </source>
</evidence>
<organism evidence="1 2">
    <name type="scientific">Bacillus thermotolerans</name>
    <name type="common">Quasibacillus thermotolerans</name>
    <dbReference type="NCBI Taxonomy" id="1221996"/>
    <lineage>
        <taxon>Bacteria</taxon>
        <taxon>Bacillati</taxon>
        <taxon>Bacillota</taxon>
        <taxon>Bacilli</taxon>
        <taxon>Bacillales</taxon>
        <taxon>Bacillaceae</taxon>
        <taxon>Bacillus</taxon>
    </lineage>
</organism>
<dbReference type="Proteomes" id="UP000031563">
    <property type="component" value="Unassembled WGS sequence"/>
</dbReference>